<evidence type="ECO:0000256" key="1">
    <source>
        <dbReference type="ARBA" id="ARBA00044755"/>
    </source>
</evidence>
<comment type="similarity">
    <text evidence="1">Belongs to the bactofilin family.</text>
</comment>
<evidence type="ECO:0000313" key="3">
    <source>
        <dbReference type="Proteomes" id="UP001597418"/>
    </source>
</evidence>
<organism evidence="2 3">
    <name type="scientific">Sphingobacterium populi</name>
    <dbReference type="NCBI Taxonomy" id="1812824"/>
    <lineage>
        <taxon>Bacteria</taxon>
        <taxon>Pseudomonadati</taxon>
        <taxon>Bacteroidota</taxon>
        <taxon>Sphingobacteriia</taxon>
        <taxon>Sphingobacteriales</taxon>
        <taxon>Sphingobacteriaceae</taxon>
        <taxon>Sphingobacterium</taxon>
    </lineage>
</organism>
<dbReference type="EMBL" id="JBHUMB010000006">
    <property type="protein sequence ID" value="MFD2742942.1"/>
    <property type="molecule type" value="Genomic_DNA"/>
</dbReference>
<dbReference type="PANTHER" id="PTHR35024:SF4">
    <property type="entry name" value="POLYMER-FORMING CYTOSKELETAL PROTEIN"/>
    <property type="match status" value="1"/>
</dbReference>
<dbReference type="Pfam" id="PF04519">
    <property type="entry name" value="Bactofilin"/>
    <property type="match status" value="1"/>
</dbReference>
<keyword evidence="3" id="KW-1185">Reference proteome</keyword>
<protein>
    <submittedName>
        <fullName evidence="2">Polymer-forming cytoskeletal protein</fullName>
    </submittedName>
</protein>
<comment type="caution">
    <text evidence="2">The sequence shown here is derived from an EMBL/GenBank/DDBJ whole genome shotgun (WGS) entry which is preliminary data.</text>
</comment>
<accession>A0ABW5UBT0</accession>
<dbReference type="RefSeq" id="WP_066754568.1">
    <property type="nucleotide sequence ID" value="NZ_JBHUMB010000006.1"/>
</dbReference>
<gene>
    <name evidence="2" type="ORF">ACFSQ6_05985</name>
</gene>
<dbReference type="PANTHER" id="PTHR35024">
    <property type="entry name" value="HYPOTHETICAL CYTOSOLIC PROTEIN"/>
    <property type="match status" value="1"/>
</dbReference>
<dbReference type="InterPro" id="IPR007607">
    <property type="entry name" value="BacA/B"/>
</dbReference>
<evidence type="ECO:0000313" key="2">
    <source>
        <dbReference type="EMBL" id="MFD2742942.1"/>
    </source>
</evidence>
<proteinExistence type="inferred from homology"/>
<sequence>MFKPKQDKVRKIDRPEEFQINTVIAEGISIEGDLIGTESLRIDGKLQGNVRMDKGVIIGESAYVDGDISCETLIVYGRVTGDVKCHTLILKSVGKLYGNVAISQFAVDMGGQLVGAVAVAEVREPMLLESKAN</sequence>
<name>A0ABW5UBT0_9SPHI</name>
<dbReference type="Proteomes" id="UP001597418">
    <property type="component" value="Unassembled WGS sequence"/>
</dbReference>
<reference evidence="3" key="1">
    <citation type="journal article" date="2019" name="Int. J. Syst. Evol. Microbiol.">
        <title>The Global Catalogue of Microorganisms (GCM) 10K type strain sequencing project: providing services to taxonomists for standard genome sequencing and annotation.</title>
        <authorList>
            <consortium name="The Broad Institute Genomics Platform"/>
            <consortium name="The Broad Institute Genome Sequencing Center for Infectious Disease"/>
            <person name="Wu L."/>
            <person name="Ma J."/>
        </authorList>
    </citation>
    <scope>NUCLEOTIDE SEQUENCE [LARGE SCALE GENOMIC DNA]</scope>
    <source>
        <strain evidence="3">KCTC 42247</strain>
    </source>
</reference>